<name>A0A699XPJ5_TANCI</name>
<organism evidence="2">
    <name type="scientific">Tanacetum cinerariifolium</name>
    <name type="common">Dalmatian daisy</name>
    <name type="synonym">Chrysanthemum cinerariifolium</name>
    <dbReference type="NCBI Taxonomy" id="118510"/>
    <lineage>
        <taxon>Eukaryota</taxon>
        <taxon>Viridiplantae</taxon>
        <taxon>Streptophyta</taxon>
        <taxon>Embryophyta</taxon>
        <taxon>Tracheophyta</taxon>
        <taxon>Spermatophyta</taxon>
        <taxon>Magnoliopsida</taxon>
        <taxon>eudicotyledons</taxon>
        <taxon>Gunneridae</taxon>
        <taxon>Pentapetalae</taxon>
        <taxon>asterids</taxon>
        <taxon>campanulids</taxon>
        <taxon>Asterales</taxon>
        <taxon>Asteraceae</taxon>
        <taxon>Asteroideae</taxon>
        <taxon>Anthemideae</taxon>
        <taxon>Anthemidinae</taxon>
        <taxon>Tanacetum</taxon>
    </lineage>
</organism>
<dbReference type="EMBL" id="BKCJ011888284">
    <property type="protein sequence ID" value="GFD61213.1"/>
    <property type="molecule type" value="Genomic_DNA"/>
</dbReference>
<accession>A0A699XPJ5</accession>
<dbReference type="AlphaFoldDB" id="A0A699XPJ5"/>
<gene>
    <name evidence="2" type="ORF">Tci_933182</name>
</gene>
<keyword evidence="1" id="KW-0472">Membrane</keyword>
<comment type="caution">
    <text evidence="2">The sequence shown here is derived from an EMBL/GenBank/DDBJ whole genome shotgun (WGS) entry which is preliminary data.</text>
</comment>
<evidence type="ECO:0000256" key="1">
    <source>
        <dbReference type="SAM" id="Phobius"/>
    </source>
</evidence>
<keyword evidence="1" id="KW-1133">Transmembrane helix</keyword>
<feature type="non-terminal residue" evidence="2">
    <location>
        <position position="1"/>
    </location>
</feature>
<keyword evidence="1" id="KW-0812">Transmembrane</keyword>
<proteinExistence type="predicted"/>
<evidence type="ECO:0000313" key="2">
    <source>
        <dbReference type="EMBL" id="GFD61213.1"/>
    </source>
</evidence>
<reference evidence="2" key="1">
    <citation type="journal article" date="2019" name="Sci. Rep.">
        <title>Draft genome of Tanacetum cinerariifolium, the natural source of mosquito coil.</title>
        <authorList>
            <person name="Yamashiro T."/>
            <person name="Shiraishi A."/>
            <person name="Satake H."/>
            <person name="Nakayama K."/>
        </authorList>
    </citation>
    <scope>NUCLEOTIDE SEQUENCE</scope>
</reference>
<sequence>LSNGGDMWLELWHTYTVIRPLTLFVTFANAWFS</sequence>
<protein>
    <submittedName>
        <fullName evidence="2">Uncharacterized protein</fullName>
    </submittedName>
</protein>
<feature type="transmembrane region" description="Helical" evidence="1">
    <location>
        <begin position="12"/>
        <end position="32"/>
    </location>
</feature>